<reference evidence="1 2" key="1">
    <citation type="journal article" date="2023" name="Hortic Res">
        <title>The complete reference genome for grapevine (Vitis vinifera L.) genetics and breeding.</title>
        <authorList>
            <person name="Shi X."/>
            <person name="Cao S."/>
            <person name="Wang X."/>
            <person name="Huang S."/>
            <person name="Wang Y."/>
            <person name="Liu Z."/>
            <person name="Liu W."/>
            <person name="Leng X."/>
            <person name="Peng Y."/>
            <person name="Wang N."/>
            <person name="Wang Y."/>
            <person name="Ma Z."/>
            <person name="Xu X."/>
            <person name="Zhang F."/>
            <person name="Xue H."/>
            <person name="Zhong H."/>
            <person name="Wang Y."/>
            <person name="Zhang K."/>
            <person name="Velt A."/>
            <person name="Avia K."/>
            <person name="Holtgrawe D."/>
            <person name="Grimplet J."/>
            <person name="Matus J.T."/>
            <person name="Ware D."/>
            <person name="Wu X."/>
            <person name="Wang H."/>
            <person name="Liu C."/>
            <person name="Fang Y."/>
            <person name="Rustenholz C."/>
            <person name="Cheng Z."/>
            <person name="Xiao H."/>
            <person name="Zhou Y."/>
        </authorList>
    </citation>
    <scope>NUCLEOTIDE SEQUENCE [LARGE SCALE GENOMIC DNA]</scope>
    <source>
        <strain evidence="2">cv. Pinot noir / PN40024</strain>
        <tissue evidence="1">Leaf</tissue>
    </source>
</reference>
<keyword evidence="2" id="KW-1185">Reference proteome</keyword>
<dbReference type="EMBL" id="CP126663">
    <property type="protein sequence ID" value="WKA06889.1"/>
    <property type="molecule type" value="Genomic_DNA"/>
</dbReference>
<name>A0ABY9DGT2_VITVI</name>
<gene>
    <name evidence="1" type="ORF">VitviT2T_024767</name>
</gene>
<proteinExistence type="predicted"/>
<evidence type="ECO:0000313" key="2">
    <source>
        <dbReference type="Proteomes" id="UP001227230"/>
    </source>
</evidence>
<evidence type="ECO:0000313" key="1">
    <source>
        <dbReference type="EMBL" id="WKA06889.1"/>
    </source>
</evidence>
<dbReference type="Proteomes" id="UP001227230">
    <property type="component" value="Chromosome 16"/>
</dbReference>
<sequence length="87" mass="9874">MIRTTYPDRICYRPGCDDHECRVLLPEGVRIGERATYPLRESGILLRQHSTRMSHIRNSAPPTFHPDVSHPEFFSADIPSGYFTSGG</sequence>
<accession>A0ABY9DGT2</accession>
<organism evidence="1 2">
    <name type="scientific">Vitis vinifera</name>
    <name type="common">Grape</name>
    <dbReference type="NCBI Taxonomy" id="29760"/>
    <lineage>
        <taxon>Eukaryota</taxon>
        <taxon>Viridiplantae</taxon>
        <taxon>Streptophyta</taxon>
        <taxon>Embryophyta</taxon>
        <taxon>Tracheophyta</taxon>
        <taxon>Spermatophyta</taxon>
        <taxon>Magnoliopsida</taxon>
        <taxon>eudicotyledons</taxon>
        <taxon>Gunneridae</taxon>
        <taxon>Pentapetalae</taxon>
        <taxon>rosids</taxon>
        <taxon>Vitales</taxon>
        <taxon>Vitaceae</taxon>
        <taxon>Viteae</taxon>
        <taxon>Vitis</taxon>
    </lineage>
</organism>
<protein>
    <submittedName>
        <fullName evidence="1">Uncharacterized protein</fullName>
    </submittedName>
</protein>